<dbReference type="PROSITE" id="PS51900">
    <property type="entry name" value="CB"/>
    <property type="match status" value="1"/>
</dbReference>
<keyword evidence="4" id="KW-0233">DNA recombination</keyword>
<evidence type="ECO:0000259" key="6">
    <source>
        <dbReference type="PROSITE" id="PS51900"/>
    </source>
</evidence>
<dbReference type="InterPro" id="IPR010998">
    <property type="entry name" value="Integrase_recombinase_N"/>
</dbReference>
<name>A0ABV7GWZ0_9BURK</name>
<dbReference type="InterPro" id="IPR044068">
    <property type="entry name" value="CB"/>
</dbReference>
<dbReference type="Pfam" id="PF00589">
    <property type="entry name" value="Phage_integrase"/>
    <property type="match status" value="1"/>
</dbReference>
<sequence>MGRKHTKHCHLPPGIRARKQRSGKVYYYFDLGGRPRKEIPLGTSLVDALHKARTLGAEAVDGAPTQPTVVDMFQLFVKTRFSTLKPRTRSDYEEYFRKLYEYFGNPPAPLDAIRAEHVKEYLDIRGEASKIQANREIAAMSSMFNHARASGLTNAQNPCRGVKRHKEKARDVYVSDAALTALIDAAPRPLQQALRLGHLTALRPGDLFDLTLENIRDGALHVVTSKTEERISFALEGELASLVEEIRNTQRATGCTSLLVNDRGGKYSYSAGDNAFEKARLRAAHAAEGAGATQLAAEIRRAQFRDLRAKAASDVAETRGILDAKALLGHRSVVMTERYVRSRRGKKVKPTK</sequence>
<dbReference type="PANTHER" id="PTHR30349:SF64">
    <property type="entry name" value="PROPHAGE INTEGRASE INTD-RELATED"/>
    <property type="match status" value="1"/>
</dbReference>
<dbReference type="PANTHER" id="PTHR30349">
    <property type="entry name" value="PHAGE INTEGRASE-RELATED"/>
    <property type="match status" value="1"/>
</dbReference>
<comment type="similarity">
    <text evidence="1">Belongs to the 'phage' integrase family.</text>
</comment>
<dbReference type="InterPro" id="IPR013762">
    <property type="entry name" value="Integrase-like_cat_sf"/>
</dbReference>
<proteinExistence type="inferred from homology"/>
<organism evidence="7 8">
    <name type="scientific">Piscinibacterium candidicorallinum</name>
    <dbReference type="NCBI Taxonomy" id="1793872"/>
    <lineage>
        <taxon>Bacteria</taxon>
        <taxon>Pseudomonadati</taxon>
        <taxon>Pseudomonadota</taxon>
        <taxon>Betaproteobacteria</taxon>
        <taxon>Burkholderiales</taxon>
        <taxon>Piscinibacterium</taxon>
    </lineage>
</organism>
<reference evidence="8" key="1">
    <citation type="journal article" date="2019" name="Int. J. Syst. Evol. Microbiol.">
        <title>The Global Catalogue of Microorganisms (GCM) 10K type strain sequencing project: providing services to taxonomists for standard genome sequencing and annotation.</title>
        <authorList>
            <consortium name="The Broad Institute Genomics Platform"/>
            <consortium name="The Broad Institute Genome Sequencing Center for Infectious Disease"/>
            <person name="Wu L."/>
            <person name="Ma J."/>
        </authorList>
    </citation>
    <scope>NUCLEOTIDE SEQUENCE [LARGE SCALE GENOMIC DNA]</scope>
    <source>
        <strain evidence="8">KCTC 52168</strain>
    </source>
</reference>
<comment type="caution">
    <text evidence="7">The sequence shown here is derived from an EMBL/GenBank/DDBJ whole genome shotgun (WGS) entry which is preliminary data.</text>
</comment>
<dbReference type="EMBL" id="JBHRTI010000003">
    <property type="protein sequence ID" value="MFC3146194.1"/>
    <property type="molecule type" value="Genomic_DNA"/>
</dbReference>
<dbReference type="Gene3D" id="1.10.150.130">
    <property type="match status" value="1"/>
</dbReference>
<evidence type="ECO:0000256" key="1">
    <source>
        <dbReference type="ARBA" id="ARBA00008857"/>
    </source>
</evidence>
<dbReference type="Gene3D" id="1.10.443.10">
    <property type="entry name" value="Intergrase catalytic core"/>
    <property type="match status" value="1"/>
</dbReference>
<accession>A0ABV7GWZ0</accession>
<keyword evidence="2" id="KW-0229">DNA integration</keyword>
<evidence type="ECO:0000256" key="2">
    <source>
        <dbReference type="ARBA" id="ARBA00022908"/>
    </source>
</evidence>
<feature type="domain" description="Core-binding (CB)" evidence="6">
    <location>
        <begin position="64"/>
        <end position="148"/>
    </location>
</feature>
<evidence type="ECO:0000256" key="5">
    <source>
        <dbReference type="PROSITE-ProRule" id="PRU01248"/>
    </source>
</evidence>
<protein>
    <submittedName>
        <fullName evidence="7">Tyrosine-type recombinase/integrase</fullName>
    </submittedName>
</protein>
<dbReference type="InterPro" id="IPR002104">
    <property type="entry name" value="Integrase_catalytic"/>
</dbReference>
<dbReference type="InterPro" id="IPR011010">
    <property type="entry name" value="DNA_brk_join_enz"/>
</dbReference>
<keyword evidence="3 5" id="KW-0238">DNA-binding</keyword>
<dbReference type="InterPro" id="IPR050090">
    <property type="entry name" value="Tyrosine_recombinase_XerCD"/>
</dbReference>
<keyword evidence="8" id="KW-1185">Reference proteome</keyword>
<dbReference type="RefSeq" id="WP_377300479.1">
    <property type="nucleotide sequence ID" value="NZ_CP180191.1"/>
</dbReference>
<evidence type="ECO:0000256" key="4">
    <source>
        <dbReference type="ARBA" id="ARBA00023172"/>
    </source>
</evidence>
<dbReference type="Proteomes" id="UP001595556">
    <property type="component" value="Unassembled WGS sequence"/>
</dbReference>
<dbReference type="SUPFAM" id="SSF56349">
    <property type="entry name" value="DNA breaking-rejoining enzymes"/>
    <property type="match status" value="1"/>
</dbReference>
<evidence type="ECO:0000313" key="8">
    <source>
        <dbReference type="Proteomes" id="UP001595556"/>
    </source>
</evidence>
<evidence type="ECO:0000313" key="7">
    <source>
        <dbReference type="EMBL" id="MFC3146194.1"/>
    </source>
</evidence>
<evidence type="ECO:0000256" key="3">
    <source>
        <dbReference type="ARBA" id="ARBA00023125"/>
    </source>
</evidence>
<gene>
    <name evidence="7" type="ORF">ACFOEN_00905</name>
</gene>